<dbReference type="AlphaFoldDB" id="A0A8J2RRU8"/>
<accession>A0A8J2RRU8</accession>
<dbReference type="InterPro" id="IPR000727">
    <property type="entry name" value="T_SNARE_dom"/>
</dbReference>
<keyword evidence="12" id="KW-1185">Reference proteome</keyword>
<evidence type="ECO:0000256" key="3">
    <source>
        <dbReference type="ARBA" id="ARBA00022737"/>
    </source>
</evidence>
<evidence type="ECO:0000313" key="11">
    <source>
        <dbReference type="EMBL" id="CAH0108510.1"/>
    </source>
</evidence>
<comment type="caution">
    <text evidence="11">The sequence shown here is derived from an EMBL/GenBank/DDBJ whole genome shotgun (WGS) entry which is preliminary data.</text>
</comment>
<dbReference type="GO" id="GO:0043005">
    <property type="term" value="C:neuron projection"/>
    <property type="evidence" value="ECO:0007669"/>
    <property type="project" value="UniProtKB-KW"/>
</dbReference>
<keyword evidence="2" id="KW-0771">Synaptosome</keyword>
<feature type="compositionally biased region" description="Polar residues" evidence="9">
    <location>
        <begin position="66"/>
        <end position="78"/>
    </location>
</feature>
<dbReference type="GO" id="GO:0016082">
    <property type="term" value="P:synaptic vesicle priming"/>
    <property type="evidence" value="ECO:0007669"/>
    <property type="project" value="TreeGrafter"/>
</dbReference>
<dbReference type="EMBL" id="CAKKLH010000285">
    <property type="protein sequence ID" value="CAH0108510.1"/>
    <property type="molecule type" value="Genomic_DNA"/>
</dbReference>
<dbReference type="GO" id="GO:0031629">
    <property type="term" value="P:synaptic vesicle fusion to presynaptic active zone membrane"/>
    <property type="evidence" value="ECO:0007669"/>
    <property type="project" value="TreeGrafter"/>
</dbReference>
<dbReference type="CDD" id="cd15885">
    <property type="entry name" value="SNARE_SNAP25C"/>
    <property type="match status" value="1"/>
</dbReference>
<dbReference type="GO" id="GO:0005886">
    <property type="term" value="C:plasma membrane"/>
    <property type="evidence" value="ECO:0007669"/>
    <property type="project" value="TreeGrafter"/>
</dbReference>
<dbReference type="GO" id="GO:0005484">
    <property type="term" value="F:SNAP receptor activity"/>
    <property type="evidence" value="ECO:0007669"/>
    <property type="project" value="TreeGrafter"/>
</dbReference>
<comment type="similarity">
    <text evidence="1 7">Belongs to the SNAP-25 family.</text>
</comment>
<dbReference type="SUPFAM" id="SSF58038">
    <property type="entry name" value="SNARE fusion complex"/>
    <property type="match status" value="2"/>
</dbReference>
<dbReference type="PANTHER" id="PTHR19305:SF14">
    <property type="entry name" value="SYNAPTOSOMAL-ASSOCIATED PROTEIN-RELATED"/>
    <property type="match status" value="1"/>
</dbReference>
<evidence type="ECO:0000256" key="7">
    <source>
        <dbReference type="RuleBase" id="RU003496"/>
    </source>
</evidence>
<keyword evidence="4" id="KW-0770">Synapse</keyword>
<feature type="coiled-coil region" evidence="8">
    <location>
        <begin position="141"/>
        <end position="168"/>
    </location>
</feature>
<evidence type="ECO:0000256" key="9">
    <source>
        <dbReference type="SAM" id="MobiDB-lite"/>
    </source>
</evidence>
<evidence type="ECO:0000256" key="2">
    <source>
        <dbReference type="ARBA" id="ARBA00022599"/>
    </source>
</evidence>
<gene>
    <name evidence="11" type="ORF">DGAL_LOCUS11901</name>
</gene>
<dbReference type="InterPro" id="IPR000928">
    <property type="entry name" value="SNAP-25_dom"/>
</dbReference>
<proteinExistence type="inferred from homology"/>
<feature type="region of interest" description="Disordered" evidence="9">
    <location>
        <begin position="1"/>
        <end position="22"/>
    </location>
</feature>
<keyword evidence="3" id="KW-0677">Repeat</keyword>
<dbReference type="FunFam" id="1.20.5.110:FF:000018">
    <property type="entry name" value="Synaptosomal-associated protein"/>
    <property type="match status" value="1"/>
</dbReference>
<feature type="compositionally biased region" description="Basic and acidic residues" evidence="9">
    <location>
        <begin position="183"/>
        <end position="196"/>
    </location>
</feature>
<keyword evidence="5 8" id="KW-0175">Coiled coil</keyword>
<evidence type="ECO:0000256" key="8">
    <source>
        <dbReference type="SAM" id="Coils"/>
    </source>
</evidence>
<organism evidence="11 12">
    <name type="scientific">Daphnia galeata</name>
    <dbReference type="NCBI Taxonomy" id="27404"/>
    <lineage>
        <taxon>Eukaryota</taxon>
        <taxon>Metazoa</taxon>
        <taxon>Ecdysozoa</taxon>
        <taxon>Arthropoda</taxon>
        <taxon>Crustacea</taxon>
        <taxon>Branchiopoda</taxon>
        <taxon>Diplostraca</taxon>
        <taxon>Cladocera</taxon>
        <taxon>Anomopoda</taxon>
        <taxon>Daphniidae</taxon>
        <taxon>Daphnia</taxon>
    </lineage>
</organism>
<feature type="region of interest" description="Disordered" evidence="9">
    <location>
        <begin position="183"/>
        <end position="212"/>
    </location>
</feature>
<dbReference type="GO" id="GO:0019905">
    <property type="term" value="F:syntaxin binding"/>
    <property type="evidence" value="ECO:0007669"/>
    <property type="project" value="TreeGrafter"/>
</dbReference>
<dbReference type="Gene3D" id="1.20.5.110">
    <property type="match status" value="2"/>
</dbReference>
<dbReference type="OrthoDB" id="19261at2759"/>
<dbReference type="CDD" id="cd15889">
    <property type="entry name" value="SNARE_SNAP25N_23N"/>
    <property type="match status" value="1"/>
</dbReference>
<dbReference type="Pfam" id="PF00835">
    <property type="entry name" value="SNAP-25"/>
    <property type="match status" value="1"/>
</dbReference>
<protein>
    <recommendedName>
        <fullName evidence="7">Synaptosomal-associated protein</fullName>
    </recommendedName>
</protein>
<dbReference type="Proteomes" id="UP000789390">
    <property type="component" value="Unassembled WGS sequence"/>
</dbReference>
<feature type="domain" description="T-SNARE coiled-coil homology" evidence="10">
    <location>
        <begin position="225"/>
        <end position="287"/>
    </location>
</feature>
<reference evidence="11" key="1">
    <citation type="submission" date="2021-11" db="EMBL/GenBank/DDBJ databases">
        <authorList>
            <person name="Schell T."/>
        </authorList>
    </citation>
    <scope>NUCLEOTIDE SEQUENCE</scope>
    <source>
        <strain evidence="11">M5</strain>
    </source>
</reference>
<name>A0A8J2RRU8_9CRUS</name>
<dbReference type="PROSITE" id="PS50192">
    <property type="entry name" value="T_SNARE"/>
    <property type="match status" value="2"/>
</dbReference>
<evidence type="ECO:0000256" key="1">
    <source>
        <dbReference type="ARBA" id="ARBA00009480"/>
    </source>
</evidence>
<evidence type="ECO:0000313" key="12">
    <source>
        <dbReference type="Proteomes" id="UP000789390"/>
    </source>
</evidence>
<feature type="domain" description="T-SNARE coiled-coil homology" evidence="10">
    <location>
        <begin position="103"/>
        <end position="165"/>
    </location>
</feature>
<dbReference type="GO" id="GO:0098793">
    <property type="term" value="C:presynapse"/>
    <property type="evidence" value="ECO:0007669"/>
    <property type="project" value="GOC"/>
</dbReference>
<sequence length="289" mass="31336">MAAAAENGAPKTELQELQMKSNQVTDEVPFAAKGMDRVTKGNDDSTDYVTCIVYIMGIETAPGNKSRGSSVVTTASTGPNSSKNPPANPPVRQFANQLQQDIEDVTVESLESTRRMMLLCEESQDVGAKTLENLHGQGEQLDRIEEGMDQINADMKEAESNLAGMEKCCGLCVLPCNKSSQFKEDEGTWKGNDDGKIVNNQPTRVMDDRNGVGPAGGYIAKISKDAREGEMEENMTQVSTMIGNLRNMAIDMGSEIENQNRQLDRINAKGNSNVTHVSEASQLAGKLLK</sequence>
<evidence type="ECO:0000259" key="10">
    <source>
        <dbReference type="PROSITE" id="PS50192"/>
    </source>
</evidence>
<feature type="region of interest" description="Disordered" evidence="9">
    <location>
        <begin position="63"/>
        <end position="90"/>
    </location>
</feature>
<comment type="subcellular location">
    <subcellularLocation>
        <location evidence="6">Synapse</location>
        <location evidence="6">Synaptosome</location>
    </subcellularLocation>
</comment>
<evidence type="ECO:0000256" key="4">
    <source>
        <dbReference type="ARBA" id="ARBA00023018"/>
    </source>
</evidence>
<dbReference type="FunFam" id="1.20.5.110:FF:000007">
    <property type="entry name" value="Synaptosomal-associated protein"/>
    <property type="match status" value="1"/>
</dbReference>
<evidence type="ECO:0000256" key="6">
    <source>
        <dbReference type="ARBA" id="ARBA00034102"/>
    </source>
</evidence>
<dbReference type="PANTHER" id="PTHR19305">
    <property type="entry name" value="SYNAPTOSOMAL ASSOCIATED PROTEIN"/>
    <property type="match status" value="1"/>
</dbReference>
<dbReference type="GO" id="GO:0031201">
    <property type="term" value="C:SNARE complex"/>
    <property type="evidence" value="ECO:0007669"/>
    <property type="project" value="TreeGrafter"/>
</dbReference>
<evidence type="ECO:0000256" key="5">
    <source>
        <dbReference type="ARBA" id="ARBA00023054"/>
    </source>
</evidence>
<dbReference type="SMART" id="SM00397">
    <property type="entry name" value="t_SNARE"/>
    <property type="match status" value="2"/>
</dbReference>